<evidence type="ECO:0000256" key="3">
    <source>
        <dbReference type="ARBA" id="ARBA00022692"/>
    </source>
</evidence>
<dbReference type="STRING" id="1229726.GRFL_2074"/>
<dbReference type="Pfam" id="PF03631">
    <property type="entry name" value="Virul_fac_BrkB"/>
    <property type="match status" value="1"/>
</dbReference>
<evidence type="ECO:0000313" key="7">
    <source>
        <dbReference type="Proteomes" id="UP000186230"/>
    </source>
</evidence>
<evidence type="ECO:0000256" key="1">
    <source>
        <dbReference type="ARBA" id="ARBA00004651"/>
    </source>
</evidence>
<dbReference type="EMBL" id="CP016359">
    <property type="protein sequence ID" value="APU68798.1"/>
    <property type="molecule type" value="Genomic_DNA"/>
</dbReference>
<keyword evidence="2" id="KW-1003">Cell membrane</keyword>
<dbReference type="AlphaFoldDB" id="A0A1L7I5B8"/>
<proteinExistence type="predicted"/>
<evidence type="ECO:0000256" key="2">
    <source>
        <dbReference type="ARBA" id="ARBA00022475"/>
    </source>
</evidence>
<gene>
    <name evidence="6" type="ORF">GRFL_2074</name>
</gene>
<dbReference type="NCBIfam" id="TIGR00765">
    <property type="entry name" value="yihY_not_rbn"/>
    <property type="match status" value="1"/>
</dbReference>
<sequence length="323" mass="36551">MSEDQTKTVYRGEEAQWPHQIPLKGWIDIAKRVFHEMKADNVQIVSAGVAFYFFLAIFPTIVAAISVYTLVIDPARIEQQISHVQLFLPQQSFGMLMNFLDPILNQSNHEIGWGLFISIIISIWSSNKGTSALFQGINIAYDEPETRHFIKKNILTLVFTLGGVVIGFISLLIVIFFPLLIEKLGLGAKIEHVLGWIRWVILGIILIFSLSMVYKIAPNRRSPRFRWVSWGAFLGTLVWLGGSIAFSWYVSNFGSYDDLYGSFAAVAILMLWLFLTAFIVLMGAEINSEMEHQTRYDTTIGKQKPMGERNAYHADRCAVDGDC</sequence>
<dbReference type="PANTHER" id="PTHR30213">
    <property type="entry name" value="INNER MEMBRANE PROTEIN YHJD"/>
    <property type="match status" value="1"/>
</dbReference>
<comment type="subcellular location">
    <subcellularLocation>
        <location evidence="1">Cell membrane</location>
        <topology evidence="1">Multi-pass membrane protein</topology>
    </subcellularLocation>
</comment>
<keyword evidence="3" id="KW-0812">Transmembrane</keyword>
<dbReference type="RefSeq" id="WP_083644526.1">
    <property type="nucleotide sequence ID" value="NZ_AMRU01000006.1"/>
</dbReference>
<evidence type="ECO:0000256" key="4">
    <source>
        <dbReference type="ARBA" id="ARBA00022989"/>
    </source>
</evidence>
<dbReference type="Proteomes" id="UP000186230">
    <property type="component" value="Chromosome"/>
</dbReference>
<dbReference type="InterPro" id="IPR017039">
    <property type="entry name" value="Virul_fac_BrkB"/>
</dbReference>
<dbReference type="KEGG" id="gfl:GRFL_2074"/>
<dbReference type="PANTHER" id="PTHR30213:SF0">
    <property type="entry name" value="UPF0761 MEMBRANE PROTEIN YIHY"/>
    <property type="match status" value="1"/>
</dbReference>
<evidence type="ECO:0000256" key="5">
    <source>
        <dbReference type="ARBA" id="ARBA00023136"/>
    </source>
</evidence>
<reference evidence="6 7" key="1">
    <citation type="submission" date="2016-07" db="EMBL/GenBank/DDBJ databases">
        <title>Multi-omics approach to identify versatile polysaccharide utilization systems of a marine flavobacterium Gramella flava.</title>
        <authorList>
            <person name="Tang K."/>
        </authorList>
    </citation>
    <scope>NUCLEOTIDE SEQUENCE [LARGE SCALE GENOMIC DNA]</scope>
    <source>
        <strain evidence="6 7">JLT2011</strain>
    </source>
</reference>
<dbReference type="PIRSF" id="PIRSF035875">
    <property type="entry name" value="RNase_BN"/>
    <property type="match status" value="1"/>
</dbReference>
<dbReference type="GO" id="GO:0005886">
    <property type="term" value="C:plasma membrane"/>
    <property type="evidence" value="ECO:0007669"/>
    <property type="project" value="UniProtKB-SubCell"/>
</dbReference>
<accession>A0A1L7I5B8</accession>
<evidence type="ECO:0000313" key="6">
    <source>
        <dbReference type="EMBL" id="APU68798.1"/>
    </source>
</evidence>
<dbReference type="OrthoDB" id="977385at2"/>
<protein>
    <submittedName>
        <fullName evidence="6">Inner membrane protein YihY, formerly thought to be RNase BN</fullName>
    </submittedName>
</protein>
<name>A0A1L7I5B8_9FLAO</name>
<organism evidence="6 7">
    <name type="scientific">Christiangramia flava JLT2011</name>
    <dbReference type="NCBI Taxonomy" id="1229726"/>
    <lineage>
        <taxon>Bacteria</taxon>
        <taxon>Pseudomonadati</taxon>
        <taxon>Bacteroidota</taxon>
        <taxon>Flavobacteriia</taxon>
        <taxon>Flavobacteriales</taxon>
        <taxon>Flavobacteriaceae</taxon>
        <taxon>Christiangramia</taxon>
    </lineage>
</organism>
<keyword evidence="7" id="KW-1185">Reference proteome</keyword>
<keyword evidence="4" id="KW-1133">Transmembrane helix</keyword>
<keyword evidence="5" id="KW-0472">Membrane</keyword>